<dbReference type="InterPro" id="IPR018247">
    <property type="entry name" value="EF_Hand_1_Ca_BS"/>
</dbReference>
<feature type="region of interest" description="Disordered" evidence="13">
    <location>
        <begin position="93"/>
        <end position="122"/>
    </location>
</feature>
<evidence type="ECO:0000256" key="9">
    <source>
        <dbReference type="ARBA" id="ARBA00022989"/>
    </source>
</evidence>
<evidence type="ECO:0000256" key="2">
    <source>
        <dbReference type="ARBA" id="ARBA00022448"/>
    </source>
</evidence>
<dbReference type="Proteomes" id="UP001642464">
    <property type="component" value="Unassembled WGS sequence"/>
</dbReference>
<evidence type="ECO:0000256" key="14">
    <source>
        <dbReference type="SAM" id="Phobius"/>
    </source>
</evidence>
<evidence type="ECO:0000256" key="10">
    <source>
        <dbReference type="ARBA" id="ARBA00023065"/>
    </source>
</evidence>
<dbReference type="PROSITE" id="PS50222">
    <property type="entry name" value="EF_HAND_2"/>
    <property type="match status" value="1"/>
</dbReference>
<evidence type="ECO:0000256" key="1">
    <source>
        <dbReference type="ARBA" id="ARBA00004141"/>
    </source>
</evidence>
<keyword evidence="9 14" id="KW-1133">Transmembrane helix</keyword>
<dbReference type="PANTHER" id="PTHR11537:SF254">
    <property type="entry name" value="POTASSIUM VOLTAGE-GATED CHANNEL PROTEIN SHAB"/>
    <property type="match status" value="1"/>
</dbReference>
<dbReference type="EMBL" id="CAXAMM010041017">
    <property type="protein sequence ID" value="CAK9096797.1"/>
    <property type="molecule type" value="Genomic_DNA"/>
</dbReference>
<keyword evidence="10" id="KW-0406">Ion transport</keyword>
<evidence type="ECO:0000256" key="8">
    <source>
        <dbReference type="ARBA" id="ARBA00022958"/>
    </source>
</evidence>
<feature type="compositionally biased region" description="Basic residues" evidence="13">
    <location>
        <begin position="113"/>
        <end position="122"/>
    </location>
</feature>
<dbReference type="SUPFAM" id="SSF81324">
    <property type="entry name" value="Voltage-gated potassium channels"/>
    <property type="match status" value="1"/>
</dbReference>
<keyword evidence="5" id="KW-0631">Potassium channel</keyword>
<feature type="compositionally biased region" description="Low complexity" evidence="13">
    <location>
        <begin position="574"/>
        <end position="588"/>
    </location>
</feature>
<keyword evidence="7" id="KW-0851">Voltage-gated channel</keyword>
<proteinExistence type="predicted"/>
<accession>A0ABP0R894</accession>
<organism evidence="16 17">
    <name type="scientific">Durusdinium trenchii</name>
    <dbReference type="NCBI Taxonomy" id="1381693"/>
    <lineage>
        <taxon>Eukaryota</taxon>
        <taxon>Sar</taxon>
        <taxon>Alveolata</taxon>
        <taxon>Dinophyceae</taxon>
        <taxon>Suessiales</taxon>
        <taxon>Symbiodiniaceae</taxon>
        <taxon>Durusdinium</taxon>
    </lineage>
</organism>
<evidence type="ECO:0000259" key="15">
    <source>
        <dbReference type="PROSITE" id="PS50222"/>
    </source>
</evidence>
<dbReference type="PRINTS" id="PR00169">
    <property type="entry name" value="KCHANNEL"/>
</dbReference>
<dbReference type="InterPro" id="IPR005821">
    <property type="entry name" value="Ion_trans_dom"/>
</dbReference>
<dbReference type="GO" id="GO:0034220">
    <property type="term" value="P:monoatomic ion transmembrane transport"/>
    <property type="evidence" value="ECO:0007669"/>
    <property type="project" value="UniProtKB-KW"/>
</dbReference>
<evidence type="ECO:0000313" key="16">
    <source>
        <dbReference type="EMBL" id="CAK9096797.1"/>
    </source>
</evidence>
<dbReference type="SUPFAM" id="SSF52047">
    <property type="entry name" value="RNI-like"/>
    <property type="match status" value="1"/>
</dbReference>
<sequence length="1216" mass="136581">MPPAAKRRVRGKRSDAGFPKVDRKTPEESKKGGKRGAAEAKRDPKEAAAAQDLCQLLGWSGKSLQRALKLLKGLSPSQRERRGHRAWMQMIKREKPKASNQLNEGALCVSPRPSKRPKRRKPRHQEFLPEVLCLKISNFLSCVDLASFRRVSRFSHEVVQDSLWQRCRMFACPCPETVLGGRRLSARGRPLKRSGDNKPQCLSIRFLQQPNLAHFFEELDFGEMLGEDLHSLVPAMSLMRHLKAVQLPARGWSDGKSRNQLLNRVLPGLSRHAWDEEDEQRSSWRREWCSRALFERITNSHHIPILWGPSRCGKEDHKYGTNCIEDKLHDVTWSVSVLTGSASALQATLGLDHRETGDDVKDDTGDTDVEPSVLDWEAEVLEHYERDLATFKDKEEHKQLPESEALSTKPHILGLKKIVADGMDFSRNRVMLSRRTAPSDSDSSEEPRTGPKAPAHSHGPHGPRIMTGVAQPRFMSKTAMSDSQESSQASQGTDSLELKTPKPGSRVPRFPKPIQPFSPHTPPQMLEPRVFPVSDVQSLPHQPENADNPQQPEVENEEKEKKEEKREGKEDSSASESRSSASFSSTSTPNDEMPEGPIPNRCRVKRPSNASFSEFFKRQATVTDLYLFMQDEDSSKAAWLYAKFMNYFVTAAIMFTVWQANAEPVVPRFIEGAIQLGVEALMLIELVAHFFSSRERRAFLKNPYNIIDFCNILPIAVRIPFGIATPTRDENAVVHYVLYCCVPVVRQLKLIRKFQKLQLLLHVLATTMDALKLLLFIVCLIVLVFGCAFYVLEPEIMDSLSTSIYLCTVTVTTVGTCDMNPVSPVGKIMAGALCLTSVLFMAMPLSVLGNAMSQTWADRHRIVLITQTRQKLKNLGYTAEHMPKLFSKFDKDGNGELEMDEFCDLVAKMRIGMKPSEATELFLAFDENGRLCKWRLWTAEVLARRWPERGLCLTVDDLEEAIRTIRQLRDVAAMQSLRLTASTLSLEGFRRLLEEVKHLKQLSFLHCRLGGSPLLSLRNGQLLALQARCCSVDAAQLNDLAQDFGRPTPKFSAMDLIAKPESASCAERAGLSPLGPLAWKLQCLDLSENHLTGAGRSLGVFLRTLPELTRLSVESCSLTMEDLEQIARALVRSSIHRLDLAQNRLRSEGTLLIARMLPKSQIQDLGLEKNEIGDILVLNELKLAHDKRPFAGLRLAGNRFSNSTLNVRILGEGKEG</sequence>
<feature type="compositionally biased region" description="Pro residues" evidence="13">
    <location>
        <begin position="510"/>
        <end position="522"/>
    </location>
</feature>
<comment type="caution">
    <text evidence="16">The sequence shown here is derived from an EMBL/GenBank/DDBJ whole genome shotgun (WGS) entry which is preliminary data.</text>
</comment>
<dbReference type="PANTHER" id="PTHR11537">
    <property type="entry name" value="VOLTAGE-GATED POTASSIUM CHANNEL"/>
    <property type="match status" value="1"/>
</dbReference>
<dbReference type="Pfam" id="PF00520">
    <property type="entry name" value="Ion_trans"/>
    <property type="match status" value="1"/>
</dbReference>
<feature type="region of interest" description="Disordered" evidence="13">
    <location>
        <begin position="434"/>
        <end position="604"/>
    </location>
</feature>
<dbReference type="InterPro" id="IPR028325">
    <property type="entry name" value="VG_K_chnl"/>
</dbReference>
<dbReference type="SMART" id="SM00054">
    <property type="entry name" value="EFh"/>
    <property type="match status" value="1"/>
</dbReference>
<dbReference type="Gene3D" id="1.20.120.350">
    <property type="entry name" value="Voltage-gated potassium channels. Chain C"/>
    <property type="match status" value="1"/>
</dbReference>
<dbReference type="Gene3D" id="1.10.238.10">
    <property type="entry name" value="EF-hand"/>
    <property type="match status" value="1"/>
</dbReference>
<feature type="compositionally biased region" description="Basic residues" evidence="13">
    <location>
        <begin position="1"/>
        <end position="11"/>
    </location>
</feature>
<dbReference type="SUPFAM" id="SSF47473">
    <property type="entry name" value="EF-hand"/>
    <property type="match status" value="1"/>
</dbReference>
<keyword evidence="3" id="KW-0633">Potassium transport</keyword>
<feature type="compositionally biased region" description="Basic and acidic residues" evidence="13">
    <location>
        <begin position="12"/>
        <end position="46"/>
    </location>
</feature>
<dbReference type="InterPro" id="IPR002048">
    <property type="entry name" value="EF_hand_dom"/>
</dbReference>
<feature type="transmembrane region" description="Helical" evidence="14">
    <location>
        <begin position="638"/>
        <end position="660"/>
    </location>
</feature>
<feature type="transmembrane region" description="Helical" evidence="14">
    <location>
        <begin position="828"/>
        <end position="851"/>
    </location>
</feature>
<dbReference type="Gene3D" id="3.80.10.10">
    <property type="entry name" value="Ribonuclease Inhibitor"/>
    <property type="match status" value="1"/>
</dbReference>
<name>A0ABP0R894_9DINO</name>
<dbReference type="InterPro" id="IPR032675">
    <property type="entry name" value="LRR_dom_sf"/>
</dbReference>
<keyword evidence="2" id="KW-0813">Transport</keyword>
<evidence type="ECO:0000256" key="13">
    <source>
        <dbReference type="SAM" id="MobiDB-lite"/>
    </source>
</evidence>
<keyword evidence="11 14" id="KW-0472">Membrane</keyword>
<keyword evidence="8" id="KW-0630">Potassium</keyword>
<evidence type="ECO:0000313" key="17">
    <source>
        <dbReference type="Proteomes" id="UP001642464"/>
    </source>
</evidence>
<keyword evidence="6" id="KW-0106">Calcium</keyword>
<evidence type="ECO:0000256" key="7">
    <source>
        <dbReference type="ARBA" id="ARBA00022882"/>
    </source>
</evidence>
<gene>
    <name evidence="16" type="ORF">SCF082_LOCUS45429</name>
</gene>
<feature type="transmembrane region" description="Helical" evidence="14">
    <location>
        <begin position="773"/>
        <end position="792"/>
    </location>
</feature>
<dbReference type="InterPro" id="IPR027359">
    <property type="entry name" value="Volt_channel_dom_sf"/>
</dbReference>
<comment type="subcellular location">
    <subcellularLocation>
        <location evidence="1">Membrane</location>
        <topology evidence="1">Multi-pass membrane protein</topology>
    </subcellularLocation>
</comment>
<dbReference type="InterPro" id="IPR011992">
    <property type="entry name" value="EF-hand-dom_pair"/>
</dbReference>
<feature type="domain" description="EF-hand" evidence="15">
    <location>
        <begin position="877"/>
        <end position="912"/>
    </location>
</feature>
<dbReference type="PROSITE" id="PS00018">
    <property type="entry name" value="EF_HAND_1"/>
    <property type="match status" value="1"/>
</dbReference>
<reference evidence="16 17" key="1">
    <citation type="submission" date="2024-02" db="EMBL/GenBank/DDBJ databases">
        <authorList>
            <person name="Chen Y."/>
            <person name="Shah S."/>
            <person name="Dougan E. K."/>
            <person name="Thang M."/>
            <person name="Chan C."/>
        </authorList>
    </citation>
    <scope>NUCLEOTIDE SEQUENCE [LARGE SCALE GENOMIC DNA]</scope>
</reference>
<protein>
    <submittedName>
        <fullName evidence="16">Potassium voltage-gated channel subfamily B member 1 (Voltage-gated potassium channel subunit Kv2.1) (MShab)</fullName>
    </submittedName>
</protein>
<evidence type="ECO:0000256" key="3">
    <source>
        <dbReference type="ARBA" id="ARBA00022538"/>
    </source>
</evidence>
<dbReference type="Gene3D" id="1.10.287.70">
    <property type="match status" value="1"/>
</dbReference>
<evidence type="ECO:0000256" key="11">
    <source>
        <dbReference type="ARBA" id="ARBA00023136"/>
    </source>
</evidence>
<feature type="compositionally biased region" description="Basic and acidic residues" evidence="13">
    <location>
        <begin position="558"/>
        <end position="572"/>
    </location>
</feature>
<evidence type="ECO:0000256" key="4">
    <source>
        <dbReference type="ARBA" id="ARBA00022692"/>
    </source>
</evidence>
<keyword evidence="12 16" id="KW-0407">Ion channel</keyword>
<feature type="compositionally biased region" description="Polar residues" evidence="13">
    <location>
        <begin position="535"/>
        <end position="551"/>
    </location>
</feature>
<keyword evidence="17" id="KW-1185">Reference proteome</keyword>
<keyword evidence="4 14" id="KW-0812">Transmembrane</keyword>
<feature type="region of interest" description="Disordered" evidence="13">
    <location>
        <begin position="1"/>
        <end position="47"/>
    </location>
</feature>
<evidence type="ECO:0000256" key="12">
    <source>
        <dbReference type="ARBA" id="ARBA00023303"/>
    </source>
</evidence>
<feature type="compositionally biased region" description="Polar residues" evidence="13">
    <location>
        <begin position="478"/>
        <end position="494"/>
    </location>
</feature>
<evidence type="ECO:0000256" key="5">
    <source>
        <dbReference type="ARBA" id="ARBA00022826"/>
    </source>
</evidence>
<evidence type="ECO:0000256" key="6">
    <source>
        <dbReference type="ARBA" id="ARBA00022837"/>
    </source>
</evidence>